<dbReference type="Proteomes" id="UP000799324">
    <property type="component" value="Unassembled WGS sequence"/>
</dbReference>
<sequence>MTSSTTSGLLVEPIKDSNDFPQAFRCANEAFARQAKDAIWKGLNPGWDTEKGAQEGANRFRKRWESITTNRDRKPNTIFLKATLPVTEEDPSERQIVGLAIWQQASIVDGYGDPPADDPVADLGDIDPTEKRFASQMFKSLTKRRTEVVKEKAKSTPPAIFVLDLCAVDPAFQRRGIAGKLVQWGLDQAQRRSLEATTEASSMGRGVYEKLGLWRESEKDIEYEVDEEFKGRVLPSNVFLRTGS</sequence>
<evidence type="ECO:0000313" key="2">
    <source>
        <dbReference type="EMBL" id="KAF2657268.1"/>
    </source>
</evidence>
<protein>
    <recommendedName>
        <fullName evidence="1">N-acetyltransferase domain-containing protein</fullName>
    </recommendedName>
</protein>
<evidence type="ECO:0000259" key="1">
    <source>
        <dbReference type="PROSITE" id="PS51186"/>
    </source>
</evidence>
<feature type="domain" description="N-acetyltransferase" evidence="1">
    <location>
        <begin position="163"/>
        <end position="235"/>
    </location>
</feature>
<organism evidence="2 3">
    <name type="scientific">Lophiostoma macrostomum CBS 122681</name>
    <dbReference type="NCBI Taxonomy" id="1314788"/>
    <lineage>
        <taxon>Eukaryota</taxon>
        <taxon>Fungi</taxon>
        <taxon>Dikarya</taxon>
        <taxon>Ascomycota</taxon>
        <taxon>Pezizomycotina</taxon>
        <taxon>Dothideomycetes</taxon>
        <taxon>Pleosporomycetidae</taxon>
        <taxon>Pleosporales</taxon>
        <taxon>Lophiostomataceae</taxon>
        <taxon>Lophiostoma</taxon>
    </lineage>
</organism>
<name>A0A6A6TE46_9PLEO</name>
<dbReference type="EMBL" id="MU004327">
    <property type="protein sequence ID" value="KAF2657268.1"/>
    <property type="molecule type" value="Genomic_DNA"/>
</dbReference>
<evidence type="ECO:0000313" key="3">
    <source>
        <dbReference type="Proteomes" id="UP000799324"/>
    </source>
</evidence>
<dbReference type="OrthoDB" id="2832510at2759"/>
<accession>A0A6A6TE46</accession>
<dbReference type="Gene3D" id="3.40.630.30">
    <property type="match status" value="1"/>
</dbReference>
<keyword evidence="3" id="KW-1185">Reference proteome</keyword>
<dbReference type="Pfam" id="PF00583">
    <property type="entry name" value="Acetyltransf_1"/>
    <property type="match status" value="1"/>
</dbReference>
<dbReference type="AlphaFoldDB" id="A0A6A6TE46"/>
<dbReference type="CDD" id="cd04301">
    <property type="entry name" value="NAT_SF"/>
    <property type="match status" value="1"/>
</dbReference>
<reference evidence="2" key="1">
    <citation type="journal article" date="2020" name="Stud. Mycol.">
        <title>101 Dothideomycetes genomes: a test case for predicting lifestyles and emergence of pathogens.</title>
        <authorList>
            <person name="Haridas S."/>
            <person name="Albert R."/>
            <person name="Binder M."/>
            <person name="Bloem J."/>
            <person name="Labutti K."/>
            <person name="Salamov A."/>
            <person name="Andreopoulos B."/>
            <person name="Baker S."/>
            <person name="Barry K."/>
            <person name="Bills G."/>
            <person name="Bluhm B."/>
            <person name="Cannon C."/>
            <person name="Castanera R."/>
            <person name="Culley D."/>
            <person name="Daum C."/>
            <person name="Ezra D."/>
            <person name="Gonzalez J."/>
            <person name="Henrissat B."/>
            <person name="Kuo A."/>
            <person name="Liang C."/>
            <person name="Lipzen A."/>
            <person name="Lutzoni F."/>
            <person name="Magnuson J."/>
            <person name="Mondo S."/>
            <person name="Nolan M."/>
            <person name="Ohm R."/>
            <person name="Pangilinan J."/>
            <person name="Park H.-J."/>
            <person name="Ramirez L."/>
            <person name="Alfaro M."/>
            <person name="Sun H."/>
            <person name="Tritt A."/>
            <person name="Yoshinaga Y."/>
            <person name="Zwiers L.-H."/>
            <person name="Turgeon B."/>
            <person name="Goodwin S."/>
            <person name="Spatafora J."/>
            <person name="Crous P."/>
            <person name="Grigoriev I."/>
        </authorList>
    </citation>
    <scope>NUCLEOTIDE SEQUENCE</scope>
    <source>
        <strain evidence="2">CBS 122681</strain>
    </source>
</reference>
<dbReference type="InterPro" id="IPR000182">
    <property type="entry name" value="GNAT_dom"/>
</dbReference>
<dbReference type="PROSITE" id="PS51186">
    <property type="entry name" value="GNAT"/>
    <property type="match status" value="1"/>
</dbReference>
<dbReference type="InterPro" id="IPR052523">
    <property type="entry name" value="Trichothecene_AcTrans"/>
</dbReference>
<dbReference type="InterPro" id="IPR016181">
    <property type="entry name" value="Acyl_CoA_acyltransferase"/>
</dbReference>
<dbReference type="PANTHER" id="PTHR42791">
    <property type="entry name" value="GNAT FAMILY ACETYLTRANSFERASE"/>
    <property type="match status" value="1"/>
</dbReference>
<dbReference type="PANTHER" id="PTHR42791:SF14">
    <property type="entry name" value="N-ACETYLTRANSFERASE DOMAIN-CONTAINING PROTEIN"/>
    <property type="match status" value="1"/>
</dbReference>
<proteinExistence type="predicted"/>
<dbReference type="GO" id="GO:0016747">
    <property type="term" value="F:acyltransferase activity, transferring groups other than amino-acyl groups"/>
    <property type="evidence" value="ECO:0007669"/>
    <property type="project" value="InterPro"/>
</dbReference>
<gene>
    <name evidence="2" type="ORF">K491DRAFT_655166</name>
</gene>
<dbReference type="SUPFAM" id="SSF55729">
    <property type="entry name" value="Acyl-CoA N-acyltransferases (Nat)"/>
    <property type="match status" value="1"/>
</dbReference>